<dbReference type="Pfam" id="PF00176">
    <property type="entry name" value="SNF2-rel_dom"/>
    <property type="match status" value="1"/>
</dbReference>
<accession>A0A6J7G080</accession>
<feature type="domain" description="Helicase C-terminal" evidence="1">
    <location>
        <begin position="834"/>
        <end position="1016"/>
    </location>
</feature>
<dbReference type="SUPFAM" id="SSF52540">
    <property type="entry name" value="P-loop containing nucleoside triphosphate hydrolases"/>
    <property type="match status" value="1"/>
</dbReference>
<name>A0A6J7G080_9ZZZZ</name>
<dbReference type="InterPro" id="IPR027417">
    <property type="entry name" value="P-loop_NTPase"/>
</dbReference>
<organism evidence="2">
    <name type="scientific">freshwater metagenome</name>
    <dbReference type="NCBI Taxonomy" id="449393"/>
    <lineage>
        <taxon>unclassified sequences</taxon>
        <taxon>metagenomes</taxon>
        <taxon>ecological metagenomes</taxon>
    </lineage>
</organism>
<dbReference type="PANTHER" id="PTHR10799">
    <property type="entry name" value="SNF2/RAD54 HELICASE FAMILY"/>
    <property type="match status" value="1"/>
</dbReference>
<proteinExistence type="predicted"/>
<protein>
    <submittedName>
        <fullName evidence="2">Unannotated protein</fullName>
    </submittedName>
</protein>
<dbReference type="InterPro" id="IPR000330">
    <property type="entry name" value="SNF2_N"/>
</dbReference>
<dbReference type="Pfam" id="PF00271">
    <property type="entry name" value="Helicase_C"/>
    <property type="match status" value="1"/>
</dbReference>
<gene>
    <name evidence="2" type="ORF">UFOPK3609_00092</name>
</gene>
<dbReference type="EMBL" id="CAFBMQ010000002">
    <property type="protein sequence ID" value="CAB4897353.1"/>
    <property type="molecule type" value="Genomic_DNA"/>
</dbReference>
<dbReference type="InterPro" id="IPR014001">
    <property type="entry name" value="Helicase_ATP-bd"/>
</dbReference>
<dbReference type="InterPro" id="IPR038718">
    <property type="entry name" value="SNF2-like_sf"/>
</dbReference>
<dbReference type="Gene3D" id="3.40.50.10810">
    <property type="entry name" value="Tandem AAA-ATPase domain"/>
    <property type="match status" value="1"/>
</dbReference>
<sequence length="1024" mass="110886">MNTTHSNTQPTNSGAAERLRDRLFSDTLAIDPGMFEAARIVLKDHDWTGGEDLERAMRALLQPSSLHRTTIGQELKAAATIAGLAAPRLIDLRASFVAEVLRRPTDAHTLARQLNEPRAWRSGHLATVVRANKIGVHLEESDVAWLSDMAVERIAAGERIDTDDPSSWRPSSKRWVQVLAARIGVASLDSEDLSHHALRRAMDSEPVDIQDPYAWRLGSRAWGTVMDNRYGPLDGDVTEPIGLIVVPHPNGQDAGWQTRPVFSVPMLRLLLDCGYRVDRYLQSAQNVDLKKLRQLTGRLDSDWLDSGSEDRQQVFGRLGVQLQKRTSKTAANDWASIRPSLSDQGRVLYVATRSRKALPTRRFGAGLQITASPRQRIVAGWSAAQELGELVAAASSVPLPVVLSSEAASELDGVTRVGRMKGLPGALTITSIDTGEVTTRTLPARRAAATIAGGKLPGDVRVSRDAAMVMRMAAARPLTDDPVLFAPQQQVAAVQAVGSGVNASQVGTGKTIMTGRALHAAAMRTQRYRGLIAVPSGLVTQWVRQLTEGHHAIGQPLCPGVEVLVVDHSDQHLIRKLRGFHRQLGEQPGIVVVSHETVTLRSADLCTLGWHHLIVDEAHHATNPAAELHVALLQLRTTAVGDAWMLTGTPKGKSTADLDVLVGLAFGDPEMISGRLASRLAGDTLDERNADRLMAAYGPAIQRVRKSDMQAYMPKVRPAKPYRLDPDPDTAALLKEIRTGGRDAYQRMRQMLREVQVLRDRGEVTGELYDQAMSEMRKAQSQVLSNVGVLFDASVDVETLRFSQAQLAQELAGSDELERACNASDGLPLLRAVASEQVVAACEDTPVVVAATRVRCLRLMQETLTDRHGISSAVLAGDCTRAEIDESIRRFEQGDHQVLLLGPVAQTGFDLQHAGAMCHLDLPWTPTPLSQRLGRIERPGSQHSELHQWIPYLAGGLIPHVVGLLAPRAAEAHNLLDGISGVAGRDTAEGAALGEIAAEAVAAKQEEGQEQTAARLAVAASVFG</sequence>
<evidence type="ECO:0000259" key="1">
    <source>
        <dbReference type="PROSITE" id="PS51194"/>
    </source>
</evidence>
<evidence type="ECO:0000313" key="2">
    <source>
        <dbReference type="EMBL" id="CAB4897353.1"/>
    </source>
</evidence>
<dbReference type="PROSITE" id="PS51194">
    <property type="entry name" value="HELICASE_CTER"/>
    <property type="match status" value="1"/>
</dbReference>
<dbReference type="AlphaFoldDB" id="A0A6J7G080"/>
<dbReference type="Gene3D" id="3.40.50.300">
    <property type="entry name" value="P-loop containing nucleotide triphosphate hydrolases"/>
    <property type="match status" value="1"/>
</dbReference>
<reference evidence="2" key="1">
    <citation type="submission" date="2020-05" db="EMBL/GenBank/DDBJ databases">
        <authorList>
            <person name="Chiriac C."/>
            <person name="Salcher M."/>
            <person name="Ghai R."/>
            <person name="Kavagutti S V."/>
        </authorList>
    </citation>
    <scope>NUCLEOTIDE SEQUENCE</scope>
</reference>
<dbReference type="InterPro" id="IPR001650">
    <property type="entry name" value="Helicase_C-like"/>
</dbReference>
<dbReference type="GO" id="GO:0005524">
    <property type="term" value="F:ATP binding"/>
    <property type="evidence" value="ECO:0007669"/>
    <property type="project" value="InterPro"/>
</dbReference>
<dbReference type="SMART" id="SM00487">
    <property type="entry name" value="DEXDc"/>
    <property type="match status" value="1"/>
</dbReference>
<dbReference type="SMART" id="SM00490">
    <property type="entry name" value="HELICc"/>
    <property type="match status" value="1"/>
</dbReference>